<comment type="caution">
    <text evidence="2">The sequence shown here is derived from an EMBL/GenBank/DDBJ whole genome shotgun (WGS) entry which is preliminary data.</text>
</comment>
<reference evidence="2" key="1">
    <citation type="submission" date="2013-05" db="EMBL/GenBank/DDBJ databases">
        <authorList>
            <person name="Harkins D.M."/>
            <person name="Durkin A.S."/>
            <person name="Brinkac L.M."/>
            <person name="Haft D.H."/>
            <person name="Selengut J.D."/>
            <person name="Sanka R."/>
            <person name="DePew J."/>
            <person name="Purushe J."/>
            <person name="Hartskeerl R.A."/>
            <person name="Ahmed A."/>
            <person name="van der Linden H."/>
            <person name="Goris M.G.A."/>
            <person name="Vinetz J.M."/>
            <person name="Sutton G.G."/>
            <person name="Nierman W.C."/>
            <person name="Fouts D.E."/>
        </authorList>
    </citation>
    <scope>NUCLEOTIDE SEQUENCE [LARGE SCALE GENOMIC DNA]</scope>
    <source>
        <strain evidence="2">5399</strain>
    </source>
</reference>
<accession>T0GIG3</accession>
<keyword evidence="1" id="KW-0812">Transmembrane</keyword>
<feature type="transmembrane region" description="Helical" evidence="1">
    <location>
        <begin position="20"/>
        <end position="38"/>
    </location>
</feature>
<dbReference type="EMBL" id="AHMO02000007">
    <property type="protein sequence ID" value="EQA46604.1"/>
    <property type="molecule type" value="Genomic_DNA"/>
</dbReference>
<dbReference type="AlphaFoldDB" id="T0GIG3"/>
<dbReference type="Proteomes" id="UP000015454">
    <property type="component" value="Unassembled WGS sequence"/>
</dbReference>
<evidence type="ECO:0000256" key="1">
    <source>
        <dbReference type="SAM" id="Phobius"/>
    </source>
</evidence>
<keyword evidence="1" id="KW-0472">Membrane</keyword>
<proteinExistence type="predicted"/>
<organism evidence="2 3">
    <name type="scientific">Leptospira broomii serovar Hurstbridge str. 5399</name>
    <dbReference type="NCBI Taxonomy" id="1049789"/>
    <lineage>
        <taxon>Bacteria</taxon>
        <taxon>Pseudomonadati</taxon>
        <taxon>Spirochaetota</taxon>
        <taxon>Spirochaetia</taxon>
        <taxon>Leptospirales</taxon>
        <taxon>Leptospiraceae</taxon>
        <taxon>Leptospira</taxon>
    </lineage>
</organism>
<evidence type="ECO:0000313" key="3">
    <source>
        <dbReference type="Proteomes" id="UP000015454"/>
    </source>
</evidence>
<keyword evidence="1" id="KW-1133">Transmembrane helix</keyword>
<sequence>MFDVRSAKFAKLFRNKFLGFRLFIFRLEVSIFLTYLTGKLNDLSHGGFSLRKLT</sequence>
<gene>
    <name evidence="2" type="ORF">LEP1GSC050_0254</name>
</gene>
<name>T0GIG3_9LEPT</name>
<evidence type="ECO:0000313" key="2">
    <source>
        <dbReference type="EMBL" id="EQA46604.1"/>
    </source>
</evidence>
<keyword evidence="3" id="KW-1185">Reference proteome</keyword>
<protein>
    <submittedName>
        <fullName evidence="2">Uncharacterized protein</fullName>
    </submittedName>
</protein>